<evidence type="ECO:0000256" key="3">
    <source>
        <dbReference type="ARBA" id="ARBA00022833"/>
    </source>
</evidence>
<dbReference type="AlphaFoldDB" id="A0A3P8PFP6"/>
<dbReference type="STRING" id="8154.ENSACLP00000015804"/>
<proteinExistence type="predicted"/>
<evidence type="ECO:0000259" key="10">
    <source>
        <dbReference type="PROSITE" id="PS50102"/>
    </source>
</evidence>
<sequence length="925" mass="103467">YFMHLVDCLSFVAMICPPLNFTCDADPSALANYVVALVKKDKPEKELKALCADQLDVFLQKETVGFVDKLFECLTTKNYLGNPAAKETPKEEIKLNRDERRRDERKRRDFDRHGKSGSDSHRERHERRRGSPRGRSYSRSRSRSGSRGKSRDREHRGDFKSKFEAERKDTDGYNSSTTSGSQQQQQQQQHPPPLLPLHTPLHPFSSSSSSSGAGGVPVATLAHLPDSTTDSWSSYYGTRQDGVCKPFSKAASLKQRCRDYDEKGFCVRGDHCLYDHGSDPLIVDDVNLPNIIPFPPPPILPPAGLPMPPITEPPPNLRMPSMPPYGQPPPPGVFPMTDNYDAEGYNPESPGLTVAGRNPYRQFIPRVQTQRSNLIGLTSSEGQGSRAANIVIQTEPATAPSTPGSNVSRFNTEQDSRKRTMGPSTAEGPAPKKPWMEKPSFNNQHKGAFPKRTFYVNTKLEVRRIPRELNNITKLNEHFSKFGTIVNIQVVFGGDPEAALIQYTKNEEARRAISSTEAVLNNRFIRVYWHRELGANATGLQQQEQSSGSQVGIKQHNPAAYVLNKTVPKHHLSATAGATTNAKSDNLNPNTDTAAVCFKFILQTISGKGHYTSTAAKSSSKSLGKTGKALEAHEALKKKQEALKLQQDMRKKKQEMLEKQIECQKALISRLEKNRGMKPEERANIMKTLKELTEKITQLQNEMNLASQVSSAKTNHSQPKTKTDAHKELLDAELDFHKKMSSGEDTTDLKRKLGQLQVEATRLGLIWPPAGRGRGRGKLGPDPGAMHVGRGRSRNREMMARGGAVNRMVVDHRPRALAILGVTQEEKEELMPHFVKFGEIEDLRDQDANSVVMTFKTRSEAENAANQGAKFKGRVLQISWYKPKTPSVTTEPEEEEAKDEDSAEEEEEEEDDDEDDEYESRSWRR</sequence>
<feature type="compositionally biased region" description="Acidic residues" evidence="9">
    <location>
        <begin position="891"/>
        <end position="918"/>
    </location>
</feature>
<keyword evidence="4 6" id="KW-0694">RNA-binding</keyword>
<feature type="compositionally biased region" description="Basic and acidic residues" evidence="9">
    <location>
        <begin position="149"/>
        <end position="171"/>
    </location>
</feature>
<dbReference type="InterPro" id="IPR000504">
    <property type="entry name" value="RRM_dom"/>
</dbReference>
<feature type="region of interest" description="Disordered" evidence="9">
    <location>
        <begin position="396"/>
        <end position="446"/>
    </location>
</feature>
<dbReference type="InterPro" id="IPR035979">
    <property type="entry name" value="RBD_domain_sf"/>
</dbReference>
<dbReference type="OMA" id="ANAKCWQ"/>
<dbReference type="InterPro" id="IPR012677">
    <property type="entry name" value="Nucleotide-bd_a/b_plait_sf"/>
</dbReference>
<reference evidence="13" key="2">
    <citation type="submission" date="2023-03" db="EMBL/GenBank/DDBJ databases">
        <authorList>
            <consortium name="Wellcome Sanger Institute Data Sharing"/>
        </authorList>
    </citation>
    <scope>NUCLEOTIDE SEQUENCE [LARGE SCALE GENOMIC DNA]</scope>
</reference>
<feature type="compositionally biased region" description="Low complexity" evidence="9">
    <location>
        <begin position="175"/>
        <end position="189"/>
    </location>
</feature>
<dbReference type="SMART" id="SM00360">
    <property type="entry name" value="RRM"/>
    <property type="match status" value="2"/>
</dbReference>
<evidence type="ECO:0000313" key="12">
    <source>
        <dbReference type="Ensembl" id="ENSACLP00000015804.2"/>
    </source>
</evidence>
<name>A0A3P8PFP6_ASTCA</name>
<dbReference type="SMART" id="SM00356">
    <property type="entry name" value="ZnF_C3H1"/>
    <property type="match status" value="1"/>
</dbReference>
<keyword evidence="1 7" id="KW-0479">Metal-binding</keyword>
<feature type="zinc finger region" description="C3H1-type" evidence="7">
    <location>
        <begin position="251"/>
        <end position="279"/>
    </location>
</feature>
<keyword evidence="13" id="KW-1185">Reference proteome</keyword>
<dbReference type="GeneTree" id="ENSGT00510000046929"/>
<evidence type="ECO:0000259" key="11">
    <source>
        <dbReference type="PROSITE" id="PS50103"/>
    </source>
</evidence>
<feature type="compositionally biased region" description="Polar residues" evidence="9">
    <location>
        <begin position="396"/>
        <end position="411"/>
    </location>
</feature>
<dbReference type="InterPro" id="IPR045137">
    <property type="entry name" value="RBM26/27"/>
</dbReference>
<organism evidence="12 13">
    <name type="scientific">Astatotilapia calliptera</name>
    <name type="common">Eastern happy</name>
    <name type="synonym">Chromis callipterus</name>
    <dbReference type="NCBI Taxonomy" id="8154"/>
    <lineage>
        <taxon>Eukaryota</taxon>
        <taxon>Metazoa</taxon>
        <taxon>Chordata</taxon>
        <taxon>Craniata</taxon>
        <taxon>Vertebrata</taxon>
        <taxon>Euteleostomi</taxon>
        <taxon>Actinopterygii</taxon>
        <taxon>Neopterygii</taxon>
        <taxon>Teleostei</taxon>
        <taxon>Neoteleostei</taxon>
        <taxon>Acanthomorphata</taxon>
        <taxon>Ovalentaria</taxon>
        <taxon>Cichlomorphae</taxon>
        <taxon>Cichliformes</taxon>
        <taxon>Cichlidae</taxon>
        <taxon>African cichlids</taxon>
        <taxon>Pseudocrenilabrinae</taxon>
        <taxon>Haplochromini</taxon>
        <taxon>Astatotilapia</taxon>
    </lineage>
</organism>
<feature type="compositionally biased region" description="Low complexity" evidence="9">
    <location>
        <begin position="196"/>
        <end position="211"/>
    </location>
</feature>
<dbReference type="Pfam" id="PF00076">
    <property type="entry name" value="RRM_1"/>
    <property type="match status" value="1"/>
</dbReference>
<feature type="region of interest" description="Disordered" evidence="9">
    <location>
        <begin position="881"/>
        <end position="925"/>
    </location>
</feature>
<evidence type="ECO:0000256" key="6">
    <source>
        <dbReference type="PROSITE-ProRule" id="PRU00176"/>
    </source>
</evidence>
<feature type="region of interest" description="Disordered" evidence="9">
    <location>
        <begin position="767"/>
        <end position="790"/>
    </location>
</feature>
<reference evidence="12" key="4">
    <citation type="submission" date="2025-09" db="UniProtKB">
        <authorList>
            <consortium name="Ensembl"/>
        </authorList>
    </citation>
    <scope>IDENTIFICATION</scope>
</reference>
<evidence type="ECO:0000256" key="9">
    <source>
        <dbReference type="SAM" id="MobiDB-lite"/>
    </source>
</evidence>
<feature type="compositionally biased region" description="Basic and acidic residues" evidence="9">
    <location>
        <begin position="87"/>
        <end position="123"/>
    </location>
</feature>
<feature type="compositionally biased region" description="Basic residues" evidence="9">
    <location>
        <begin position="124"/>
        <end position="148"/>
    </location>
</feature>
<dbReference type="FunFam" id="3.30.70.330:FF:000330">
    <property type="entry name" value="RNA-binding motif protein 26"/>
    <property type="match status" value="1"/>
</dbReference>
<reference evidence="12" key="3">
    <citation type="submission" date="2025-08" db="UniProtKB">
        <authorList>
            <consortium name="Ensembl"/>
        </authorList>
    </citation>
    <scope>IDENTIFICATION</scope>
</reference>
<dbReference type="GO" id="GO:0008270">
    <property type="term" value="F:zinc ion binding"/>
    <property type="evidence" value="ECO:0007669"/>
    <property type="project" value="UniProtKB-KW"/>
</dbReference>
<evidence type="ECO:0000256" key="8">
    <source>
        <dbReference type="SAM" id="Coils"/>
    </source>
</evidence>
<evidence type="ECO:0000256" key="7">
    <source>
        <dbReference type="PROSITE-ProRule" id="PRU00723"/>
    </source>
</evidence>
<dbReference type="InterPro" id="IPR000571">
    <property type="entry name" value="Znf_CCCH"/>
</dbReference>
<feature type="region of interest" description="Disordered" evidence="9">
    <location>
        <begin position="82"/>
        <end position="217"/>
    </location>
</feature>
<feature type="domain" description="C3H1-type" evidence="11">
    <location>
        <begin position="251"/>
        <end position="279"/>
    </location>
</feature>
<feature type="domain" description="RRM" evidence="10">
    <location>
        <begin position="458"/>
        <end position="532"/>
    </location>
</feature>
<keyword evidence="2 7" id="KW-0863">Zinc-finger</keyword>
<dbReference type="Bgee" id="ENSACLG00000010782">
    <property type="expression patterns" value="Expressed in testis and 8 other cell types or tissues"/>
</dbReference>
<dbReference type="Gene3D" id="3.30.70.330">
    <property type="match status" value="2"/>
</dbReference>
<dbReference type="FunFam" id="3.30.70.330:FF:000124">
    <property type="entry name" value="RNA-binding protein 26 isoform X3"/>
    <property type="match status" value="1"/>
</dbReference>
<dbReference type="PROSITE" id="PS50103">
    <property type="entry name" value="ZF_C3H1"/>
    <property type="match status" value="1"/>
</dbReference>
<evidence type="ECO:0008006" key="14">
    <source>
        <dbReference type="Google" id="ProtNLM"/>
    </source>
</evidence>
<keyword evidence="5 8" id="KW-0175">Coiled coil</keyword>
<dbReference type="Ensembl" id="ENSACLT00000016171.2">
    <property type="protein sequence ID" value="ENSACLP00000015804.2"/>
    <property type="gene ID" value="ENSACLG00000010782.2"/>
</dbReference>
<dbReference type="PANTHER" id="PTHR14398">
    <property type="entry name" value="RNA RECOGNITION RRM/RNP DOMAIN"/>
    <property type="match status" value="1"/>
</dbReference>
<dbReference type="InterPro" id="IPR034451">
    <property type="entry name" value="RBM27_RRM"/>
</dbReference>
<dbReference type="SUPFAM" id="SSF54928">
    <property type="entry name" value="RNA-binding domain, RBD"/>
    <property type="match status" value="2"/>
</dbReference>
<feature type="domain" description="RRM" evidence="10">
    <location>
        <begin position="806"/>
        <end position="883"/>
    </location>
</feature>
<dbReference type="Proteomes" id="UP000265100">
    <property type="component" value="Chromosome 10"/>
</dbReference>
<keyword evidence="3 7" id="KW-0862">Zinc</keyword>
<accession>A0A3P8PFP6</accession>
<evidence type="ECO:0000256" key="5">
    <source>
        <dbReference type="ARBA" id="ARBA00023054"/>
    </source>
</evidence>
<evidence type="ECO:0000256" key="1">
    <source>
        <dbReference type="ARBA" id="ARBA00022723"/>
    </source>
</evidence>
<dbReference type="GO" id="GO:0005634">
    <property type="term" value="C:nucleus"/>
    <property type="evidence" value="ECO:0007669"/>
    <property type="project" value="TreeGrafter"/>
</dbReference>
<reference evidence="12 13" key="1">
    <citation type="submission" date="2018-05" db="EMBL/GenBank/DDBJ databases">
        <authorList>
            <person name="Datahose"/>
        </authorList>
    </citation>
    <scope>NUCLEOTIDE SEQUENCE</scope>
</reference>
<dbReference type="PROSITE" id="PS50102">
    <property type="entry name" value="RRM"/>
    <property type="match status" value="2"/>
</dbReference>
<dbReference type="CDD" id="cd12517">
    <property type="entry name" value="RRM_RBM27"/>
    <property type="match status" value="1"/>
</dbReference>
<dbReference type="GO" id="GO:0003723">
    <property type="term" value="F:RNA binding"/>
    <property type="evidence" value="ECO:0007669"/>
    <property type="project" value="UniProtKB-UniRule"/>
</dbReference>
<evidence type="ECO:0000256" key="2">
    <source>
        <dbReference type="ARBA" id="ARBA00022771"/>
    </source>
</evidence>
<feature type="coiled-coil region" evidence="8">
    <location>
        <begin position="635"/>
        <end position="709"/>
    </location>
</feature>
<evidence type="ECO:0000256" key="4">
    <source>
        <dbReference type="ARBA" id="ARBA00022884"/>
    </source>
</evidence>
<protein>
    <recommendedName>
        <fullName evidence="14">RNA binding motif protein 27</fullName>
    </recommendedName>
</protein>
<dbReference type="PANTHER" id="PTHR14398:SF1">
    <property type="entry name" value="RNA-BINDING PROTEIN 27"/>
    <property type="match status" value="1"/>
</dbReference>
<evidence type="ECO:0000313" key="13">
    <source>
        <dbReference type="Proteomes" id="UP000265100"/>
    </source>
</evidence>